<sequence length="173" mass="19500">MKFPKINYFLKLFVLGLVIISSFSSCEKNDDSTVVSIEQLDKEENLSPSKNSTFLRQQESLGGHTIERHVGKSTAYLRNRLNTSSISAASTYYELNQAGQVIVNAINTNRVRINNWLSGGGSRLTLSYTHRRNIGVVLRRGQNNPNPSRKFRVILQKRSSAPNGYYVLTSYPN</sequence>
<dbReference type="RefSeq" id="WP_066320319.1">
    <property type="nucleotide sequence ID" value="NZ_CANLSS010000005.1"/>
</dbReference>
<dbReference type="Proteomes" id="UP000076715">
    <property type="component" value="Unassembled WGS sequence"/>
</dbReference>
<feature type="chain" id="PRO_5007840655" description="Bacterial CdiA-CT RNAse A domain-containing protein" evidence="1">
    <location>
        <begin position="28"/>
        <end position="173"/>
    </location>
</feature>
<proteinExistence type="predicted"/>
<dbReference type="EMBL" id="LQRT01000060">
    <property type="protein sequence ID" value="KZS38227.1"/>
    <property type="molecule type" value="Genomic_DNA"/>
</dbReference>
<dbReference type="OrthoDB" id="1938617at2"/>
<dbReference type="STRING" id="1642818.AWE51_19515"/>
<name>A0A162WQ38_9FLAO</name>
<comment type="caution">
    <text evidence="3">The sequence shown here is derived from an EMBL/GenBank/DDBJ whole genome shotgun (WGS) entry which is preliminary data.</text>
</comment>
<protein>
    <recommendedName>
        <fullName evidence="2">Bacterial CdiA-CT RNAse A domain-containing protein</fullName>
    </recommendedName>
</protein>
<reference evidence="3 4" key="1">
    <citation type="submission" date="2016-01" db="EMBL/GenBank/DDBJ databases">
        <title>The draft genome sequence of Aquimarina sp. RZW4-3-2.</title>
        <authorList>
            <person name="Wang Y."/>
        </authorList>
    </citation>
    <scope>NUCLEOTIDE SEQUENCE [LARGE SCALE GENOMIC DNA]</scope>
    <source>
        <strain evidence="3 4">RZW4-3-2</strain>
    </source>
</reference>
<evidence type="ECO:0000256" key="1">
    <source>
        <dbReference type="SAM" id="SignalP"/>
    </source>
</evidence>
<dbReference type="Pfam" id="PF18431">
    <property type="entry name" value="RNAse_A_bac"/>
    <property type="match status" value="1"/>
</dbReference>
<dbReference type="CDD" id="cd20684">
    <property type="entry name" value="CdiA-CT_Yk_RNaseA-like"/>
    <property type="match status" value="1"/>
</dbReference>
<feature type="signal peptide" evidence="1">
    <location>
        <begin position="1"/>
        <end position="27"/>
    </location>
</feature>
<dbReference type="PROSITE" id="PS51257">
    <property type="entry name" value="PROKAR_LIPOPROTEIN"/>
    <property type="match status" value="1"/>
</dbReference>
<feature type="domain" description="Bacterial CdiA-CT RNAse A" evidence="2">
    <location>
        <begin position="63"/>
        <end position="172"/>
    </location>
</feature>
<dbReference type="InterPro" id="IPR041436">
    <property type="entry name" value="RNAse_A_bac"/>
</dbReference>
<gene>
    <name evidence="3" type="ORF">AWE51_19515</name>
</gene>
<evidence type="ECO:0000313" key="3">
    <source>
        <dbReference type="EMBL" id="KZS38227.1"/>
    </source>
</evidence>
<organism evidence="3 4">
    <name type="scientific">Aquimarina aggregata</name>
    <dbReference type="NCBI Taxonomy" id="1642818"/>
    <lineage>
        <taxon>Bacteria</taxon>
        <taxon>Pseudomonadati</taxon>
        <taxon>Bacteroidota</taxon>
        <taxon>Flavobacteriia</taxon>
        <taxon>Flavobacteriales</taxon>
        <taxon>Flavobacteriaceae</taxon>
        <taxon>Aquimarina</taxon>
    </lineage>
</organism>
<evidence type="ECO:0000259" key="2">
    <source>
        <dbReference type="Pfam" id="PF18431"/>
    </source>
</evidence>
<keyword evidence="4" id="KW-1185">Reference proteome</keyword>
<evidence type="ECO:0000313" key="4">
    <source>
        <dbReference type="Proteomes" id="UP000076715"/>
    </source>
</evidence>
<keyword evidence="1" id="KW-0732">Signal</keyword>
<accession>A0A162WQ38</accession>
<dbReference type="AlphaFoldDB" id="A0A162WQ38"/>